<dbReference type="InterPro" id="IPR003439">
    <property type="entry name" value="ABC_transporter-like_ATP-bd"/>
</dbReference>
<reference evidence="5" key="1">
    <citation type="submission" date="2022-10" db="EMBL/GenBank/DDBJ databases">
        <title>Description of Fervidibacillus gen. nov. in the family Fervidibacillaceae fam. nov. with two species, Fervidibacillus albus sp. nov., and Fervidibacillus halotolerans sp. nov., isolated from tidal flat sediments.</title>
        <authorList>
            <person name="Kwon K.K."/>
            <person name="Yang S.-H."/>
        </authorList>
    </citation>
    <scope>NUCLEOTIDE SEQUENCE</scope>
    <source>
        <strain evidence="5">JCM 19140</strain>
    </source>
</reference>
<feature type="domain" description="ABC transporter" evidence="4">
    <location>
        <begin position="345"/>
        <end position="557"/>
    </location>
</feature>
<dbReference type="InterPro" id="IPR051309">
    <property type="entry name" value="ABCF_ATPase"/>
</dbReference>
<accession>A0AAE3IW83</accession>
<dbReference type="SUPFAM" id="SSF52540">
    <property type="entry name" value="P-loop containing nucleoside triphosphate hydrolases"/>
    <property type="match status" value="2"/>
</dbReference>
<comment type="caution">
    <text evidence="5">The sequence shown here is derived from an EMBL/GenBank/DDBJ whole genome shotgun (WGS) entry which is preliminary data.</text>
</comment>
<dbReference type="NCBIfam" id="NF000355">
    <property type="entry name" value="ribo_prot_ABC_F"/>
    <property type="match status" value="1"/>
</dbReference>
<feature type="coiled-coil region" evidence="3">
    <location>
        <begin position="246"/>
        <end position="273"/>
    </location>
</feature>
<evidence type="ECO:0000256" key="1">
    <source>
        <dbReference type="ARBA" id="ARBA00022741"/>
    </source>
</evidence>
<keyword evidence="2" id="KW-0067">ATP-binding</keyword>
<dbReference type="PANTHER" id="PTHR42855">
    <property type="entry name" value="ABC TRANSPORTER ATP-BINDING SUBUNIT"/>
    <property type="match status" value="1"/>
</dbReference>
<feature type="domain" description="ABC transporter" evidence="4">
    <location>
        <begin position="4"/>
        <end position="257"/>
    </location>
</feature>
<dbReference type="AlphaFoldDB" id="A0AAE3IW83"/>
<dbReference type="RefSeq" id="WP_263074071.1">
    <property type="nucleotide sequence ID" value="NZ_JAOUSF010000005.1"/>
</dbReference>
<sequence>MFLVKVENLSIEINGVQILKNISFEVKKGERIAIIGENGVGKTTLLNAVFGQLTKKAGHVYFAIEKEEIGLMVQESPGTINRSVKDFVSYDHPNYYLKKELEKWSALLQEQALNDEVIQSYNNILEKYLAANGYEWEAEIELALKQMGIQSNLWDVSIASLSGGQKTKVKLAKIMMISPKLLVLDEPTNHLDEESIHWLAEWLIQFKGSVLFISHDRAFIDKIATSTYELSKNKMKKYEGGYASYKKLKELEIKTIQAQYARQEMERKKLTETIVQYKNWFNKANNAASVRDPYSQKKAAKQATKYKAKEKAMERLENNKISKPEEKKMISANLNVHDFSGRKMLEVANVSFSYGNEEILKDIHFTIHNGDRIAIIGKNGSGKTTLLKLLSNNLEVTSGHISTNPQVIIGFFYQELENLQVENTILEEILTIPNMKESDARTILACFLFRREDVFKKIHDLSMGEKCRVAFVKLYFSDANLLILDEPTNYFDITAKETIENALENYPGSLVIVSHDPYLHRKVANKVIHIQDGKANIFLGSYQEWEKHQSVSPDIQQLTNELERLELQLLQLLTEENIAENREEKRLDEIKQLKRKIDAIKLKINV</sequence>
<dbReference type="CDD" id="cd03221">
    <property type="entry name" value="ABCF_EF-3"/>
    <property type="match status" value="2"/>
</dbReference>
<evidence type="ECO:0000256" key="2">
    <source>
        <dbReference type="ARBA" id="ARBA00022840"/>
    </source>
</evidence>
<dbReference type="FunFam" id="3.40.50.300:FF:000011">
    <property type="entry name" value="Putative ABC transporter ATP-binding component"/>
    <property type="match status" value="1"/>
</dbReference>
<evidence type="ECO:0000256" key="3">
    <source>
        <dbReference type="SAM" id="Coils"/>
    </source>
</evidence>
<dbReference type="Gene3D" id="3.40.50.300">
    <property type="entry name" value="P-loop containing nucleotide triphosphate hydrolases"/>
    <property type="match status" value="2"/>
</dbReference>
<name>A0AAE3IW83_9BACI</name>
<dbReference type="SMART" id="SM00382">
    <property type="entry name" value="AAA"/>
    <property type="match status" value="2"/>
</dbReference>
<dbReference type="PROSITE" id="PS50893">
    <property type="entry name" value="ABC_TRANSPORTER_2"/>
    <property type="match status" value="2"/>
</dbReference>
<protein>
    <submittedName>
        <fullName evidence="5">ABC-F type ribosomal protection protein</fullName>
    </submittedName>
</protein>
<dbReference type="PROSITE" id="PS00211">
    <property type="entry name" value="ABC_TRANSPORTER_1"/>
    <property type="match status" value="1"/>
</dbReference>
<dbReference type="GO" id="GO:0005524">
    <property type="term" value="F:ATP binding"/>
    <property type="evidence" value="ECO:0007669"/>
    <property type="project" value="UniProtKB-KW"/>
</dbReference>
<keyword evidence="1" id="KW-0547">Nucleotide-binding</keyword>
<dbReference type="InterPro" id="IPR017871">
    <property type="entry name" value="ABC_transporter-like_CS"/>
</dbReference>
<dbReference type="InterPro" id="IPR003593">
    <property type="entry name" value="AAA+_ATPase"/>
</dbReference>
<dbReference type="EMBL" id="JAOUSF010000005">
    <property type="protein sequence ID" value="MCU9614748.1"/>
    <property type="molecule type" value="Genomic_DNA"/>
</dbReference>
<keyword evidence="3" id="KW-0175">Coiled coil</keyword>
<evidence type="ECO:0000313" key="5">
    <source>
        <dbReference type="EMBL" id="MCU9614748.1"/>
    </source>
</evidence>
<evidence type="ECO:0000259" key="4">
    <source>
        <dbReference type="PROSITE" id="PS50893"/>
    </source>
</evidence>
<keyword evidence="6" id="KW-1185">Reference proteome</keyword>
<proteinExistence type="predicted"/>
<organism evidence="5 6">
    <name type="scientific">Perspicuibacillus lycopersici</name>
    <dbReference type="NCBI Taxonomy" id="1325689"/>
    <lineage>
        <taxon>Bacteria</taxon>
        <taxon>Bacillati</taxon>
        <taxon>Bacillota</taxon>
        <taxon>Bacilli</taxon>
        <taxon>Bacillales</taxon>
        <taxon>Bacillaceae</taxon>
        <taxon>Perspicuibacillus</taxon>
    </lineage>
</organism>
<feature type="coiled-coil region" evidence="3">
    <location>
        <begin position="555"/>
        <end position="582"/>
    </location>
</feature>
<dbReference type="Pfam" id="PF00005">
    <property type="entry name" value="ABC_tran"/>
    <property type="match status" value="2"/>
</dbReference>
<evidence type="ECO:0000313" key="6">
    <source>
        <dbReference type="Proteomes" id="UP001209318"/>
    </source>
</evidence>
<dbReference type="PANTHER" id="PTHR42855:SF2">
    <property type="entry name" value="DRUG RESISTANCE ABC TRANSPORTER,ATP-BINDING PROTEIN"/>
    <property type="match status" value="1"/>
</dbReference>
<dbReference type="InterPro" id="IPR027417">
    <property type="entry name" value="P-loop_NTPase"/>
</dbReference>
<gene>
    <name evidence="5" type="primary">abc-f</name>
    <name evidence="5" type="ORF">OEV98_14485</name>
</gene>
<dbReference type="Proteomes" id="UP001209318">
    <property type="component" value="Unassembled WGS sequence"/>
</dbReference>
<dbReference type="GO" id="GO:0016887">
    <property type="term" value="F:ATP hydrolysis activity"/>
    <property type="evidence" value="ECO:0007669"/>
    <property type="project" value="InterPro"/>
</dbReference>